<evidence type="ECO:0000313" key="2">
    <source>
        <dbReference type="EMBL" id="MEE7459471.1"/>
    </source>
</evidence>
<evidence type="ECO:0000313" key="3">
    <source>
        <dbReference type="Proteomes" id="UP001349262"/>
    </source>
</evidence>
<organism evidence="2 3">
    <name type="scientific">Methylobacterium radiotolerans</name>
    <dbReference type="NCBI Taxonomy" id="31998"/>
    <lineage>
        <taxon>Bacteria</taxon>
        <taxon>Pseudomonadati</taxon>
        <taxon>Pseudomonadota</taxon>
        <taxon>Alphaproteobacteria</taxon>
        <taxon>Hyphomicrobiales</taxon>
        <taxon>Methylobacteriaceae</taxon>
        <taxon>Methylobacterium</taxon>
    </lineage>
</organism>
<gene>
    <name evidence="2" type="ORF">MRSR164_22560</name>
</gene>
<proteinExistence type="predicted"/>
<protein>
    <submittedName>
        <fullName evidence="2">Uncharacterized protein</fullName>
    </submittedName>
</protein>
<name>A0ABU7TFS6_9HYPH</name>
<evidence type="ECO:0000256" key="1">
    <source>
        <dbReference type="SAM" id="MobiDB-lite"/>
    </source>
</evidence>
<accession>A0ABU7TFS6</accession>
<comment type="caution">
    <text evidence="2">The sequence shown here is derived from an EMBL/GenBank/DDBJ whole genome shotgun (WGS) entry which is preliminary data.</text>
</comment>
<keyword evidence="3" id="KW-1185">Reference proteome</keyword>
<sequence length="69" mass="7321">MRDLSKSNGRAFPSSWKRSGRTASTIGHAGLAKLSPMPMDGRTSTDQQPVSGKRVSPSSDFEGFGSFSS</sequence>
<feature type="region of interest" description="Disordered" evidence="1">
    <location>
        <begin position="1"/>
        <end position="69"/>
    </location>
</feature>
<dbReference type="EMBL" id="MLBY01000005">
    <property type="protein sequence ID" value="MEE7459471.1"/>
    <property type="molecule type" value="Genomic_DNA"/>
</dbReference>
<dbReference type="Proteomes" id="UP001349262">
    <property type="component" value="Unassembled WGS sequence"/>
</dbReference>
<reference evidence="2 3" key="1">
    <citation type="journal article" date="2012" name="Genet. Mol. Biol.">
        <title>Analysis of 16S rRNA and mxaF genes revealing insights into Methylobacterium niche-specific plant association.</title>
        <authorList>
            <person name="Dourado M.N."/>
            <person name="Andreote F.D."/>
            <person name="Dini-Andreote F."/>
            <person name="Conti R."/>
            <person name="Araujo J.M."/>
            <person name="Araujo W.L."/>
        </authorList>
    </citation>
    <scope>NUCLEOTIDE SEQUENCE [LARGE SCALE GENOMIC DNA]</scope>
    <source>
        <strain evidence="2 3">SR1.6/4</strain>
    </source>
</reference>
<feature type="compositionally biased region" description="Low complexity" evidence="1">
    <location>
        <begin position="56"/>
        <end position="69"/>
    </location>
</feature>